<dbReference type="Proteomes" id="UP000050790">
    <property type="component" value="Unassembled WGS sequence"/>
</dbReference>
<keyword evidence="6" id="KW-0808">Transferase</keyword>
<evidence type="ECO:0000256" key="14">
    <source>
        <dbReference type="SAM" id="MobiDB-lite"/>
    </source>
</evidence>
<keyword evidence="5" id="KW-0597">Phosphoprotein</keyword>
<dbReference type="SMART" id="SM00220">
    <property type="entry name" value="S_TKc"/>
    <property type="match status" value="1"/>
</dbReference>
<reference evidence="17" key="1">
    <citation type="submission" date="2023-11" db="UniProtKB">
        <authorList>
            <consortium name="WormBaseParasite"/>
        </authorList>
    </citation>
    <scope>IDENTIFICATION</scope>
</reference>
<evidence type="ECO:0000256" key="3">
    <source>
        <dbReference type="ARBA" id="ARBA00012425"/>
    </source>
</evidence>
<dbReference type="AlphaFoldDB" id="A0AA84ZB57"/>
<evidence type="ECO:0000256" key="10">
    <source>
        <dbReference type="ARBA" id="ARBA00023306"/>
    </source>
</evidence>
<feature type="region of interest" description="Disordered" evidence="14">
    <location>
        <begin position="74"/>
        <end position="239"/>
    </location>
</feature>
<dbReference type="WBParaSite" id="SMRG1_22770.1">
    <property type="protein sequence ID" value="SMRG1_22770.1"/>
    <property type="gene ID" value="SMRG1_22770"/>
</dbReference>
<feature type="compositionally biased region" description="Low complexity" evidence="14">
    <location>
        <begin position="602"/>
        <end position="615"/>
    </location>
</feature>
<feature type="compositionally biased region" description="Basic and acidic residues" evidence="14">
    <location>
        <begin position="126"/>
        <end position="140"/>
    </location>
</feature>
<organism evidence="16 17">
    <name type="scientific">Schistosoma margrebowiei</name>
    <dbReference type="NCBI Taxonomy" id="48269"/>
    <lineage>
        <taxon>Eukaryota</taxon>
        <taxon>Metazoa</taxon>
        <taxon>Spiralia</taxon>
        <taxon>Lophotrochozoa</taxon>
        <taxon>Platyhelminthes</taxon>
        <taxon>Trematoda</taxon>
        <taxon>Digenea</taxon>
        <taxon>Strigeidida</taxon>
        <taxon>Schistosomatoidea</taxon>
        <taxon>Schistosomatidae</taxon>
        <taxon>Schistosoma</taxon>
    </lineage>
</organism>
<evidence type="ECO:0000256" key="7">
    <source>
        <dbReference type="ARBA" id="ARBA00022741"/>
    </source>
</evidence>
<dbReference type="InterPro" id="IPR045267">
    <property type="entry name" value="CDK11/PITSLRE_STKc"/>
</dbReference>
<dbReference type="GO" id="GO:0005634">
    <property type="term" value="C:nucleus"/>
    <property type="evidence" value="ECO:0007669"/>
    <property type="project" value="TreeGrafter"/>
</dbReference>
<dbReference type="InterPro" id="IPR000719">
    <property type="entry name" value="Prot_kinase_dom"/>
</dbReference>
<evidence type="ECO:0000256" key="6">
    <source>
        <dbReference type="ARBA" id="ARBA00022679"/>
    </source>
</evidence>
<dbReference type="CDD" id="cd07843">
    <property type="entry name" value="STKc_CDC2L1"/>
    <property type="match status" value="1"/>
</dbReference>
<proteinExistence type="inferred from homology"/>
<feature type="compositionally biased region" description="Basic and acidic residues" evidence="14">
    <location>
        <begin position="153"/>
        <end position="184"/>
    </location>
</feature>
<feature type="compositionally biased region" description="Basic and acidic residues" evidence="14">
    <location>
        <begin position="205"/>
        <end position="223"/>
    </location>
</feature>
<dbReference type="PANTHER" id="PTHR24056:SF107">
    <property type="entry name" value="CYCLIN-DEPENDENT KINASE 11A-RELATED"/>
    <property type="match status" value="1"/>
</dbReference>
<keyword evidence="7" id="KW-0547">Nucleotide-binding</keyword>
<feature type="compositionally biased region" description="Basic and acidic residues" evidence="14">
    <location>
        <begin position="317"/>
        <end position="340"/>
    </location>
</feature>
<feature type="region of interest" description="Disordered" evidence="14">
    <location>
        <begin position="299"/>
        <end position="354"/>
    </location>
</feature>
<name>A0AA84ZB57_9TREM</name>
<evidence type="ECO:0000259" key="15">
    <source>
        <dbReference type="PROSITE" id="PS50011"/>
    </source>
</evidence>
<keyword evidence="4" id="KW-0723">Serine/threonine-protein kinase</keyword>
<dbReference type="GO" id="GO:0005524">
    <property type="term" value="F:ATP binding"/>
    <property type="evidence" value="ECO:0007669"/>
    <property type="project" value="UniProtKB-KW"/>
</dbReference>
<evidence type="ECO:0000256" key="1">
    <source>
        <dbReference type="ARBA" id="ARBA00001946"/>
    </source>
</evidence>
<dbReference type="InterPro" id="IPR008271">
    <property type="entry name" value="Ser/Thr_kinase_AS"/>
</dbReference>
<evidence type="ECO:0000256" key="8">
    <source>
        <dbReference type="ARBA" id="ARBA00022777"/>
    </source>
</evidence>
<dbReference type="Gene3D" id="1.10.510.10">
    <property type="entry name" value="Transferase(Phosphotransferase) domain 1"/>
    <property type="match status" value="1"/>
</dbReference>
<evidence type="ECO:0000256" key="4">
    <source>
        <dbReference type="ARBA" id="ARBA00022527"/>
    </source>
</evidence>
<dbReference type="GO" id="GO:0007346">
    <property type="term" value="P:regulation of mitotic cell cycle"/>
    <property type="evidence" value="ECO:0007669"/>
    <property type="project" value="TreeGrafter"/>
</dbReference>
<accession>A0AA84ZB57</accession>
<comment type="catalytic activity">
    <reaction evidence="11">
        <text>L-threonyl-[protein] + ATP = O-phospho-L-threonyl-[protein] + ADP + H(+)</text>
        <dbReference type="Rhea" id="RHEA:46608"/>
        <dbReference type="Rhea" id="RHEA-COMP:11060"/>
        <dbReference type="Rhea" id="RHEA-COMP:11605"/>
        <dbReference type="ChEBI" id="CHEBI:15378"/>
        <dbReference type="ChEBI" id="CHEBI:30013"/>
        <dbReference type="ChEBI" id="CHEBI:30616"/>
        <dbReference type="ChEBI" id="CHEBI:61977"/>
        <dbReference type="ChEBI" id="CHEBI:456216"/>
        <dbReference type="EC" id="2.7.11.22"/>
    </reaction>
</comment>
<feature type="compositionally biased region" description="Polar residues" evidence="14">
    <location>
        <begin position="519"/>
        <end position="536"/>
    </location>
</feature>
<evidence type="ECO:0000313" key="16">
    <source>
        <dbReference type="Proteomes" id="UP000050790"/>
    </source>
</evidence>
<evidence type="ECO:0000256" key="11">
    <source>
        <dbReference type="ARBA" id="ARBA00047811"/>
    </source>
</evidence>
<dbReference type="Gene3D" id="3.30.200.20">
    <property type="entry name" value="Phosphorylase Kinase, domain 1"/>
    <property type="match status" value="1"/>
</dbReference>
<feature type="domain" description="Protein kinase" evidence="15">
    <location>
        <begin position="740"/>
        <end position="1026"/>
    </location>
</feature>
<dbReference type="Pfam" id="PF00069">
    <property type="entry name" value="Pkinase"/>
    <property type="match status" value="1"/>
</dbReference>
<dbReference type="FunFam" id="3.30.200.20:FF:000054">
    <property type="entry name" value="Cyclin-dependent kinase 11B"/>
    <property type="match status" value="1"/>
</dbReference>
<feature type="region of interest" description="Disordered" evidence="14">
    <location>
        <begin position="653"/>
        <end position="699"/>
    </location>
</feature>
<feature type="compositionally biased region" description="Basic residues" evidence="14">
    <location>
        <begin position="539"/>
        <end position="552"/>
    </location>
</feature>
<comment type="cofactor">
    <cofactor evidence="1">
        <name>Mg(2+)</name>
        <dbReference type="ChEBI" id="CHEBI:18420"/>
    </cofactor>
</comment>
<keyword evidence="10" id="KW-0131">Cell cycle</keyword>
<evidence type="ECO:0000313" key="17">
    <source>
        <dbReference type="WBParaSite" id="SMRG1_22770.1"/>
    </source>
</evidence>
<dbReference type="PROSITE" id="PS00108">
    <property type="entry name" value="PROTEIN_KINASE_ST"/>
    <property type="match status" value="1"/>
</dbReference>
<dbReference type="FunFam" id="1.10.510.10:FF:000124">
    <property type="entry name" value="cyclin-dependent kinase 11B isoform X1"/>
    <property type="match status" value="1"/>
</dbReference>
<feature type="compositionally biased region" description="Basic and acidic residues" evidence="14">
    <location>
        <begin position="497"/>
        <end position="518"/>
    </location>
</feature>
<evidence type="ECO:0000256" key="13">
    <source>
        <dbReference type="ARBA" id="ARBA00079859"/>
    </source>
</evidence>
<evidence type="ECO:0000256" key="2">
    <source>
        <dbReference type="ARBA" id="ARBA00006485"/>
    </source>
</evidence>
<protein>
    <recommendedName>
        <fullName evidence="3">cyclin-dependent kinase</fullName>
        <ecNumber evidence="3">2.7.11.22</ecNumber>
    </recommendedName>
    <alternativeName>
        <fullName evidence="13">Galactosyltransferase-associated protein kinase p58/GTA</fullName>
    </alternativeName>
</protein>
<feature type="compositionally biased region" description="Low complexity" evidence="14">
    <location>
        <begin position="380"/>
        <end position="399"/>
    </location>
</feature>
<feature type="compositionally biased region" description="Basic and acidic residues" evidence="14">
    <location>
        <begin position="103"/>
        <end position="118"/>
    </location>
</feature>
<evidence type="ECO:0000256" key="9">
    <source>
        <dbReference type="ARBA" id="ARBA00022840"/>
    </source>
</evidence>
<dbReference type="SUPFAM" id="SSF56112">
    <property type="entry name" value="Protein kinase-like (PK-like)"/>
    <property type="match status" value="1"/>
</dbReference>
<dbReference type="InterPro" id="IPR050108">
    <property type="entry name" value="CDK"/>
</dbReference>
<dbReference type="PANTHER" id="PTHR24056">
    <property type="entry name" value="CELL DIVISION PROTEIN KINASE"/>
    <property type="match status" value="1"/>
</dbReference>
<dbReference type="InterPro" id="IPR011009">
    <property type="entry name" value="Kinase-like_dom_sf"/>
</dbReference>
<feature type="region of interest" description="Disordered" evidence="14">
    <location>
        <begin position="587"/>
        <end position="615"/>
    </location>
</feature>
<comment type="similarity">
    <text evidence="2">Belongs to the protein kinase superfamily. CMGC Ser/Thr protein kinase family. CDC2/CDKX subfamily.</text>
</comment>
<feature type="region of interest" description="Disordered" evidence="14">
    <location>
        <begin position="370"/>
        <end position="573"/>
    </location>
</feature>
<dbReference type="EC" id="2.7.11.22" evidence="3"/>
<comment type="catalytic activity">
    <reaction evidence="12">
        <text>L-seryl-[protein] + ATP = O-phospho-L-seryl-[protein] + ADP + H(+)</text>
        <dbReference type="Rhea" id="RHEA:17989"/>
        <dbReference type="Rhea" id="RHEA-COMP:9863"/>
        <dbReference type="Rhea" id="RHEA-COMP:11604"/>
        <dbReference type="ChEBI" id="CHEBI:15378"/>
        <dbReference type="ChEBI" id="CHEBI:29999"/>
        <dbReference type="ChEBI" id="CHEBI:30616"/>
        <dbReference type="ChEBI" id="CHEBI:83421"/>
        <dbReference type="ChEBI" id="CHEBI:456216"/>
        <dbReference type="EC" id="2.7.11.22"/>
    </reaction>
</comment>
<keyword evidence="8" id="KW-0418">Kinase</keyword>
<dbReference type="PROSITE" id="PS50011">
    <property type="entry name" value="PROTEIN_KINASE_DOM"/>
    <property type="match status" value="1"/>
</dbReference>
<sequence>MLLRSKPSTDLHQAVVPLFVCEGQTQQMDFLVEIDDELDYNEGESPVTFKRTGTSYTGDLKSSQFHVKPTYLSDKGRRTIVSPREEGEAYSDDENDSGMPPVDSKREYNSKQITHFDKEEGEASSEEDRRYENAKREKSVSSKYPPGNTNLTLEEHQYRNRLHERYERREREKKRIRDNIDPESMHVSNQHGRPVYYKENSTSSSEREGIHSNPKVEDSEVNRKYQSSKQSDSKQRDRILVSTVNQTLEKSPQDNRQYKAALQVEREEYVLKYGQNQSSCVTVTDRIIESQTMYTDELNPSQLEINRKSKSKKSKRDRKEKEQKMTSKSREVTTLKVKKESKQRKIQSGNSSSHLDYNTWESIQKYTKLPDRHHGPLQHSRSGSLDSISSASSQLSKVSAYTGCSSHSSPLGYRKSSTSLTSGQQLRRSSQSPNDLDESYSYSKKRYHREARETAPPPESTRHYVGPNQISVKIKHKRKGDKRETSESINYGVNLASKREKLSQDNENHELQIEDSHTHSTTGRTKSKMSKSLGTESSKHKKHSSKSSKMKSNRSAMRKISSTSKLEEDYEQSSRNLYKLVVNKPEAGEQYSEESDSDPHNINDNSNSRRNNHESSYNKIADIDINEKAGGKSKEMNVLFPAGNKIIGNDIKGEFNRLPPPPRYPGYSESSSECEEGGVPDNGFLNDDDDDVNDHKLDDVELRKDDDVVNDDEISSFKNKPPGKPFYFPSIQGCRSVEEFECLNRIEEGTYGVVYRARDKKVNEIVALKRLKMEKERDGFPITSLREINMLMKAQHENIVTVREVVVGSNMDKIYLVMDYVEHDLKSLMEIMNGPFSVGEVKCLLVQLLRAVSHLHDNWILHRDLKTSNLLLSHQGILKVGDFGLAREYGSPLKHYTEVVVTLWYRAPELLLGTKQYTCPIDLWSVGCIFAEFLLQRPLFPGKGEVDELNIIFRDLGTPTERIWPGVSQLPGIKKCVFTEYPYNQLRRRFTEKQISDQGFDLLNSFLTYCPDKRITAEKALVHPYFNERPRAIHPSMFPSWPAKSEGGVAVKRASPRAPAGGGALAAAAAAVAAAAAAAASSLATTSGSRVRYQPPAPPMGGQRFYSNMSDSRPGTANQGSGDAFTTSGVDKGFLLRF</sequence>
<dbReference type="GO" id="GO:0004693">
    <property type="term" value="F:cyclin-dependent protein serine/threonine kinase activity"/>
    <property type="evidence" value="ECO:0007669"/>
    <property type="project" value="UniProtKB-EC"/>
</dbReference>
<evidence type="ECO:0000256" key="5">
    <source>
        <dbReference type="ARBA" id="ARBA00022553"/>
    </source>
</evidence>
<feature type="compositionally biased region" description="Polar residues" evidence="14">
    <location>
        <begin position="402"/>
        <end position="434"/>
    </location>
</feature>
<evidence type="ECO:0000256" key="12">
    <source>
        <dbReference type="ARBA" id="ARBA00048367"/>
    </source>
</evidence>
<keyword evidence="9" id="KW-0067">ATP-binding</keyword>